<evidence type="ECO:0000259" key="1">
    <source>
        <dbReference type="Pfam" id="PF03861"/>
    </source>
</evidence>
<reference evidence="2 3" key="1">
    <citation type="submission" date="2019-02" db="EMBL/GenBank/DDBJ databases">
        <title>Kribbella capetownensis sp. nov. and Kribbella speibonae sp. nov., isolated from soil.</title>
        <authorList>
            <person name="Curtis S.M."/>
            <person name="Norton I."/>
            <person name="Everest G.J."/>
            <person name="Meyers P.R."/>
        </authorList>
    </citation>
    <scope>NUCLEOTIDE SEQUENCE [LARGE SCALE GENOMIC DNA]</scope>
    <source>
        <strain evidence="2 3">YM53</strain>
    </source>
</reference>
<dbReference type="Gene3D" id="1.10.10.10">
    <property type="entry name" value="Winged helix-like DNA-binding domain superfamily/Winged helix DNA-binding domain"/>
    <property type="match status" value="1"/>
</dbReference>
<evidence type="ECO:0000313" key="2">
    <source>
        <dbReference type="EMBL" id="TCC45757.1"/>
    </source>
</evidence>
<dbReference type="Proteomes" id="UP000293342">
    <property type="component" value="Unassembled WGS sequence"/>
</dbReference>
<protein>
    <submittedName>
        <fullName evidence="2">ANTAR domain-containing protein</fullName>
    </submittedName>
</protein>
<proteinExistence type="predicted"/>
<dbReference type="Pfam" id="PF03861">
    <property type="entry name" value="ANTAR"/>
    <property type="match status" value="1"/>
</dbReference>
<feature type="domain" description="ANTAR" evidence="1">
    <location>
        <begin position="36"/>
        <end position="78"/>
    </location>
</feature>
<name>A0A4R0JHR1_9ACTN</name>
<organism evidence="2 3">
    <name type="scientific">Kribbella capetownensis</name>
    <dbReference type="NCBI Taxonomy" id="1572659"/>
    <lineage>
        <taxon>Bacteria</taxon>
        <taxon>Bacillati</taxon>
        <taxon>Actinomycetota</taxon>
        <taxon>Actinomycetes</taxon>
        <taxon>Propionibacteriales</taxon>
        <taxon>Kribbellaceae</taxon>
        <taxon>Kribbella</taxon>
    </lineage>
</organism>
<comment type="caution">
    <text evidence="2">The sequence shown here is derived from an EMBL/GenBank/DDBJ whole genome shotgun (WGS) entry which is preliminary data.</text>
</comment>
<dbReference type="EMBL" id="SJKD01000007">
    <property type="protein sequence ID" value="TCC45757.1"/>
    <property type="molecule type" value="Genomic_DNA"/>
</dbReference>
<dbReference type="GO" id="GO:0003723">
    <property type="term" value="F:RNA binding"/>
    <property type="evidence" value="ECO:0007669"/>
    <property type="project" value="InterPro"/>
</dbReference>
<sequence length="123" mass="13207">MAARLDGRRLGSSRCPAASCPAEDVPAMDEVYTPIVVEQARDVLMVWFDVSASEAAHLLTAWAHQTHASVAELATALVFDILRGTPSGCQGHVLRHVEDNLRQLPHRLTSADDGSLGSNHVAI</sequence>
<dbReference type="InterPro" id="IPR036388">
    <property type="entry name" value="WH-like_DNA-bd_sf"/>
</dbReference>
<dbReference type="InterPro" id="IPR005561">
    <property type="entry name" value="ANTAR"/>
</dbReference>
<evidence type="ECO:0000313" key="3">
    <source>
        <dbReference type="Proteomes" id="UP000293342"/>
    </source>
</evidence>
<dbReference type="AlphaFoldDB" id="A0A4R0JHR1"/>
<gene>
    <name evidence="2" type="ORF">E0H75_28965</name>
</gene>
<keyword evidence="3" id="KW-1185">Reference proteome</keyword>
<accession>A0A4R0JHR1</accession>